<dbReference type="PROSITE" id="PS00028">
    <property type="entry name" value="ZINC_FINGER_C2H2_1"/>
    <property type="match status" value="1"/>
</dbReference>
<organism evidence="4 5">
    <name type="scientific">Colletotrichum kahawae</name>
    <name type="common">Coffee berry disease fungus</name>
    <dbReference type="NCBI Taxonomy" id="34407"/>
    <lineage>
        <taxon>Eukaryota</taxon>
        <taxon>Fungi</taxon>
        <taxon>Dikarya</taxon>
        <taxon>Ascomycota</taxon>
        <taxon>Pezizomycotina</taxon>
        <taxon>Sordariomycetes</taxon>
        <taxon>Hypocreomycetidae</taxon>
        <taxon>Glomerellales</taxon>
        <taxon>Glomerellaceae</taxon>
        <taxon>Colletotrichum</taxon>
        <taxon>Colletotrichum gloeosporioides species complex</taxon>
    </lineage>
</organism>
<dbReference type="Proteomes" id="UP001281614">
    <property type="component" value="Unassembled WGS sequence"/>
</dbReference>
<gene>
    <name evidence="4" type="ORF">CKAH01_08947</name>
</gene>
<feature type="compositionally biased region" description="Polar residues" evidence="2">
    <location>
        <begin position="58"/>
        <end position="79"/>
    </location>
</feature>
<evidence type="ECO:0000313" key="4">
    <source>
        <dbReference type="EMBL" id="KAK2731527.1"/>
    </source>
</evidence>
<proteinExistence type="predicted"/>
<evidence type="ECO:0000256" key="1">
    <source>
        <dbReference type="PROSITE-ProRule" id="PRU00042"/>
    </source>
</evidence>
<feature type="region of interest" description="Disordered" evidence="2">
    <location>
        <begin position="47"/>
        <end position="108"/>
    </location>
</feature>
<dbReference type="InterPro" id="IPR013087">
    <property type="entry name" value="Znf_C2H2_type"/>
</dbReference>
<evidence type="ECO:0000259" key="3">
    <source>
        <dbReference type="PROSITE" id="PS50157"/>
    </source>
</evidence>
<dbReference type="PROSITE" id="PS50157">
    <property type="entry name" value="ZINC_FINGER_C2H2_2"/>
    <property type="match status" value="1"/>
</dbReference>
<keyword evidence="1" id="KW-0863">Zinc-finger</keyword>
<reference evidence="4" key="1">
    <citation type="submission" date="2023-02" db="EMBL/GenBank/DDBJ databases">
        <title>Colletotrichum kahawae CIFC_Que2 genome sequencing and assembly.</title>
        <authorList>
            <person name="Baroncelli R."/>
        </authorList>
    </citation>
    <scope>NUCLEOTIDE SEQUENCE</scope>
    <source>
        <strain evidence="4">CIFC_Que2</strain>
    </source>
</reference>
<accession>A0AAD9XZT2</accession>
<protein>
    <recommendedName>
        <fullName evidence="3">C2H2-type domain-containing protein</fullName>
    </recommendedName>
</protein>
<keyword evidence="5" id="KW-1185">Reference proteome</keyword>
<evidence type="ECO:0000313" key="5">
    <source>
        <dbReference type="Proteomes" id="UP001281614"/>
    </source>
</evidence>
<feature type="compositionally biased region" description="Low complexity" evidence="2">
    <location>
        <begin position="94"/>
        <end position="106"/>
    </location>
</feature>
<keyword evidence="1" id="KW-0479">Metal-binding</keyword>
<comment type="caution">
    <text evidence="4">The sequence shown here is derived from an EMBL/GenBank/DDBJ whole genome shotgun (WGS) entry which is preliminary data.</text>
</comment>
<evidence type="ECO:0000256" key="2">
    <source>
        <dbReference type="SAM" id="MobiDB-lite"/>
    </source>
</evidence>
<feature type="domain" description="C2H2-type" evidence="3">
    <location>
        <begin position="112"/>
        <end position="140"/>
    </location>
</feature>
<name>A0AAD9XZT2_COLKA</name>
<dbReference type="EMBL" id="VYYT01000577">
    <property type="protein sequence ID" value="KAK2731527.1"/>
    <property type="molecule type" value="Genomic_DNA"/>
</dbReference>
<keyword evidence="1" id="KW-0862">Zinc</keyword>
<sequence length="157" mass="17192">MADPLEGAVILLPDGQVVRARDLTQANIGPAVLHDEAVKNAIRQLRTPLPDGPRIPQASVTISSPSTQAENVANQTSTGSKRKADTDDGDMSDNTNTHTTTNQNTPRRQHTLKCVHCDKVFSRVDTVRLHLINSHYKKENPDITVKEAQAKSRQEAP</sequence>
<dbReference type="GO" id="GO:0008270">
    <property type="term" value="F:zinc ion binding"/>
    <property type="evidence" value="ECO:0007669"/>
    <property type="project" value="UniProtKB-KW"/>
</dbReference>
<dbReference type="AlphaFoldDB" id="A0AAD9XZT2"/>